<evidence type="ECO:0000256" key="2">
    <source>
        <dbReference type="ARBA" id="ARBA00010663"/>
    </source>
</evidence>
<evidence type="ECO:0000313" key="11">
    <source>
        <dbReference type="Proteomes" id="UP000001555"/>
    </source>
</evidence>
<feature type="transmembrane region" description="Helical" evidence="7">
    <location>
        <begin position="81"/>
        <end position="103"/>
    </location>
</feature>
<feature type="transmembrane region" description="Helical" evidence="7">
    <location>
        <begin position="224"/>
        <end position="245"/>
    </location>
</feature>
<reference evidence="9 11" key="1">
    <citation type="submission" date="2008-03" db="EMBL/GenBank/DDBJ databases">
        <title>Annotation of Ixodes scapularis.</title>
        <authorList>
            <consortium name="Ixodes scapularis Genome Project Consortium"/>
            <person name="Caler E."/>
            <person name="Hannick L.I."/>
            <person name="Bidwell S."/>
            <person name="Joardar V."/>
            <person name="Thiagarajan M."/>
            <person name="Amedeo P."/>
            <person name="Galinsky K.J."/>
            <person name="Schobel S."/>
            <person name="Inman J."/>
            <person name="Hostetler J."/>
            <person name="Miller J."/>
            <person name="Hammond M."/>
            <person name="Megy K."/>
            <person name="Lawson D."/>
            <person name="Kodira C."/>
            <person name="Sutton G."/>
            <person name="Meyer J."/>
            <person name="Hill C.A."/>
            <person name="Birren B."/>
            <person name="Nene V."/>
            <person name="Collins F."/>
            <person name="Alarcon-Chaidez F."/>
            <person name="Wikel S."/>
            <person name="Strausberg R."/>
        </authorList>
    </citation>
    <scope>NUCLEOTIDE SEQUENCE [LARGE SCALE GENOMIC DNA]</scope>
    <source>
        <strain evidence="11">Wikel</strain>
        <strain evidence="9">Wikel colony</strain>
    </source>
</reference>
<accession>B7PEF0</accession>
<evidence type="ECO:0000256" key="6">
    <source>
        <dbReference type="RuleBase" id="RU000688"/>
    </source>
</evidence>
<dbReference type="InParanoid" id="B7PEF0"/>
<dbReference type="EMBL" id="ABJB010622054">
    <property type="status" value="NOT_ANNOTATED_CDS"/>
    <property type="molecule type" value="Genomic_DNA"/>
</dbReference>
<dbReference type="GO" id="GO:0016020">
    <property type="term" value="C:membrane"/>
    <property type="evidence" value="ECO:0007669"/>
    <property type="project" value="UniProtKB-SubCell"/>
</dbReference>
<comment type="subcellular location">
    <subcellularLocation>
        <location evidence="1">Membrane</location>
    </subcellularLocation>
</comment>
<evidence type="ECO:0000256" key="4">
    <source>
        <dbReference type="ARBA" id="ARBA00022989"/>
    </source>
</evidence>
<dbReference type="PROSITE" id="PS00237">
    <property type="entry name" value="G_PROTEIN_RECEP_F1_1"/>
    <property type="match status" value="1"/>
</dbReference>
<dbReference type="EnsemblMetazoa" id="ISCW018273-RA">
    <property type="protein sequence ID" value="ISCW018273-PA"/>
    <property type="gene ID" value="ISCW018273"/>
</dbReference>
<dbReference type="HOGENOM" id="CLU_050919_0_0_1"/>
<dbReference type="Proteomes" id="UP000001555">
    <property type="component" value="Unassembled WGS sequence"/>
</dbReference>
<dbReference type="Gene3D" id="1.20.1070.10">
    <property type="entry name" value="Rhodopsin 7-helix transmembrane proteins"/>
    <property type="match status" value="1"/>
</dbReference>
<dbReference type="FunCoup" id="B7PEF0">
    <property type="interactions" value="12"/>
</dbReference>
<keyword evidence="3 6" id="KW-0812">Transmembrane</keyword>
<dbReference type="InterPro" id="IPR017452">
    <property type="entry name" value="GPCR_Rhodpsn_7TM"/>
</dbReference>
<evidence type="ECO:0000256" key="7">
    <source>
        <dbReference type="SAM" id="Phobius"/>
    </source>
</evidence>
<dbReference type="PANTHER" id="PTHR47760">
    <property type="entry name" value="G-PROTEIN COUPLED RECEPTOR B0563.6-LIKE PROTEIN-RELATED"/>
    <property type="match status" value="1"/>
</dbReference>
<evidence type="ECO:0000313" key="9">
    <source>
        <dbReference type="EMBL" id="EEC04972.1"/>
    </source>
</evidence>
<feature type="transmembrane region" description="Helical" evidence="7">
    <location>
        <begin position="115"/>
        <end position="143"/>
    </location>
</feature>
<dbReference type="VEuPathDB" id="VectorBase:ISCI018273"/>
<keyword evidence="4 7" id="KW-1133">Transmembrane helix</keyword>
<dbReference type="PRINTS" id="PR00237">
    <property type="entry name" value="GPCRRHODOPSN"/>
</dbReference>
<dbReference type="OrthoDB" id="10033446at2759"/>
<dbReference type="InterPro" id="IPR053093">
    <property type="entry name" value="GPCR-like"/>
</dbReference>
<evidence type="ECO:0000256" key="1">
    <source>
        <dbReference type="ARBA" id="ARBA00004370"/>
    </source>
</evidence>
<reference evidence="10" key="2">
    <citation type="submission" date="2020-05" db="UniProtKB">
        <authorList>
            <consortium name="EnsemblMetazoa"/>
        </authorList>
    </citation>
    <scope>IDENTIFICATION</scope>
    <source>
        <strain evidence="10">wikel</strain>
    </source>
</reference>
<feature type="transmembrane region" description="Helical" evidence="7">
    <location>
        <begin position="164"/>
        <end position="184"/>
    </location>
</feature>
<dbReference type="STRING" id="6945.B7PEF0"/>
<feature type="transmembrane region" description="Helical" evidence="7">
    <location>
        <begin position="46"/>
        <end position="69"/>
    </location>
</feature>
<dbReference type="InterPro" id="IPR000276">
    <property type="entry name" value="GPCR_Rhodpsn"/>
</dbReference>
<feature type="domain" description="G-protein coupled receptors family 1 profile" evidence="8">
    <location>
        <begin position="63"/>
        <end position="329"/>
    </location>
</feature>
<evidence type="ECO:0000256" key="3">
    <source>
        <dbReference type="ARBA" id="ARBA00022692"/>
    </source>
</evidence>
<dbReference type="OMA" id="CHPIKFF"/>
<comment type="similarity">
    <text evidence="2 6">Belongs to the G-protein coupled receptor 1 family.</text>
</comment>
<keyword evidence="5 7" id="KW-0472">Membrane</keyword>
<dbReference type="VEuPathDB" id="VectorBase:ISCP_031512"/>
<evidence type="ECO:0000256" key="5">
    <source>
        <dbReference type="ARBA" id="ARBA00023136"/>
    </source>
</evidence>
<dbReference type="Pfam" id="PF00001">
    <property type="entry name" value="7tm_1"/>
    <property type="match status" value="1"/>
</dbReference>
<keyword evidence="6" id="KW-0297">G-protein coupled receptor</keyword>
<dbReference type="PaxDb" id="6945-B7PEF0"/>
<dbReference type="AlphaFoldDB" id="B7PEF0"/>
<keyword evidence="6" id="KW-0807">Transducer</keyword>
<dbReference type="KEGG" id="isc:8051078"/>
<feature type="transmembrane region" description="Helical" evidence="7">
    <location>
        <begin position="272"/>
        <end position="297"/>
    </location>
</feature>
<organism>
    <name type="scientific">Ixodes scapularis</name>
    <name type="common">Black-legged tick</name>
    <name type="synonym">Deer tick</name>
    <dbReference type="NCBI Taxonomy" id="6945"/>
    <lineage>
        <taxon>Eukaryota</taxon>
        <taxon>Metazoa</taxon>
        <taxon>Ecdysozoa</taxon>
        <taxon>Arthropoda</taxon>
        <taxon>Chelicerata</taxon>
        <taxon>Arachnida</taxon>
        <taxon>Acari</taxon>
        <taxon>Parasitiformes</taxon>
        <taxon>Ixodida</taxon>
        <taxon>Ixodoidea</taxon>
        <taxon>Ixodidae</taxon>
        <taxon>Ixodinae</taxon>
        <taxon>Ixodes</taxon>
    </lineage>
</organism>
<name>B7PEF0_IXOSC</name>
<keyword evidence="11" id="KW-1185">Reference proteome</keyword>
<evidence type="ECO:0000313" key="10">
    <source>
        <dbReference type="EnsemblMetazoa" id="ISCW018273-PA"/>
    </source>
</evidence>
<dbReference type="VEuPathDB" id="VectorBase:ISCW018273"/>
<evidence type="ECO:0000259" key="8">
    <source>
        <dbReference type="PROSITE" id="PS50262"/>
    </source>
</evidence>
<dbReference type="PROSITE" id="PS50262">
    <property type="entry name" value="G_PROTEIN_RECEP_F1_2"/>
    <property type="match status" value="1"/>
</dbReference>
<sequence>MVVCPNLKSIVVNESLPSSEPLTWQYRLASDQDTLLLKQQIDTLKFIAYGVVSFVIIALGIVGNLINLIVLTRPNLKGVTFVYLTWLATSDLLTLVVAVFSMLRLHGIQPRTYSAAFYFAHVEMPLVNALMASSVFIVVAVTVDRYWSVCLPTRYREFHNSRRAKLAIVTAYLAAGFLYVPVAFQKSPVPVWDEFANRTQYVPCDNISVSRQPVFKMYLLVKEVLVRIGPVLVVAVLNTTIILTFRRFMRKRQTLMNNSNRDTGKFLEEQRLVILLAAIVIMFCVCMTPAAVLTVLISDDKELNYGFQLFRAIANDMEMANFAMNFYVYCLCSSEIRDTFLRLFRLSKPSPDVSYILNSKSHFDASTRL</sequence>
<dbReference type="GO" id="GO:0004930">
    <property type="term" value="F:G protein-coupled receptor activity"/>
    <property type="evidence" value="ECO:0007669"/>
    <property type="project" value="UniProtKB-KW"/>
</dbReference>
<dbReference type="EMBL" id="DS695281">
    <property type="protein sequence ID" value="EEC04972.1"/>
    <property type="molecule type" value="Genomic_DNA"/>
</dbReference>
<dbReference type="CDD" id="cd14978">
    <property type="entry name" value="7tmA_FMRFamide_R-like"/>
    <property type="match status" value="1"/>
</dbReference>
<dbReference type="PANTHER" id="PTHR47760:SF1">
    <property type="entry name" value="G-PROTEIN COUPLED RECEPTORS FAMILY 1 PROFILE DOMAIN-CONTAINING PROTEIN"/>
    <property type="match status" value="1"/>
</dbReference>
<gene>
    <name evidence="10" type="primary">8051078</name>
    <name evidence="9" type="ORF">IscW_ISCW018273</name>
</gene>
<keyword evidence="6 9" id="KW-0675">Receptor</keyword>
<protein>
    <submittedName>
        <fullName evidence="9 10">7 transmembrane receptor, putative</fullName>
    </submittedName>
</protein>
<dbReference type="SMART" id="SM01381">
    <property type="entry name" value="7TM_GPCR_Srsx"/>
    <property type="match status" value="1"/>
</dbReference>
<proteinExistence type="inferred from homology"/>
<dbReference type="SUPFAM" id="SSF81321">
    <property type="entry name" value="Family A G protein-coupled receptor-like"/>
    <property type="match status" value="1"/>
</dbReference>